<evidence type="ECO:0000259" key="1">
    <source>
        <dbReference type="PROSITE" id="PS51085"/>
    </source>
</evidence>
<feature type="domain" description="2Fe-2S ferredoxin-type" evidence="1">
    <location>
        <begin position="2"/>
        <end position="119"/>
    </location>
</feature>
<dbReference type="Pfam" id="PF02915">
    <property type="entry name" value="Rubrerythrin"/>
    <property type="match status" value="1"/>
</dbReference>
<dbReference type="InterPro" id="IPR036010">
    <property type="entry name" value="2Fe-2S_ferredoxin-like_sf"/>
</dbReference>
<reference evidence="2 3" key="1">
    <citation type="journal article" date="2016" name="Environ. Microbiol.">
        <title>New Methyloceanibacter diversity from North Sea sediments includes methanotroph containing solely the soluble methane monooxygenase.</title>
        <authorList>
            <person name="Vekeman B."/>
            <person name="Kerckhof F.M."/>
            <person name="Cremers G."/>
            <person name="de Vos P."/>
            <person name="Vandamme P."/>
            <person name="Boon N."/>
            <person name="Op den Camp H.J."/>
            <person name="Heylen K."/>
        </authorList>
    </citation>
    <scope>NUCLEOTIDE SEQUENCE [LARGE SCALE GENOMIC DNA]</scope>
    <source>
        <strain evidence="2 3">R-67174</strain>
    </source>
</reference>
<dbReference type="STRING" id="1774968.AUC68_03660"/>
<comment type="caution">
    <text evidence="2">The sequence shown here is derived from an EMBL/GenBank/DDBJ whole genome shotgun (WGS) entry which is preliminary data.</text>
</comment>
<dbReference type="Gene3D" id="3.10.20.30">
    <property type="match status" value="1"/>
</dbReference>
<dbReference type="InterPro" id="IPR003251">
    <property type="entry name" value="Rr_diiron-bd_dom"/>
</dbReference>
<dbReference type="PROSITE" id="PS51085">
    <property type="entry name" value="2FE2S_FER_2"/>
    <property type="match status" value="1"/>
</dbReference>
<dbReference type="GO" id="GO:0016491">
    <property type="term" value="F:oxidoreductase activity"/>
    <property type="evidence" value="ECO:0007669"/>
    <property type="project" value="InterPro"/>
</dbReference>
<dbReference type="InterPro" id="IPR001041">
    <property type="entry name" value="2Fe-2S_ferredoxin-type"/>
</dbReference>
<accession>A0A1E3W316</accession>
<dbReference type="RefSeq" id="WP_069437019.1">
    <property type="nucleotide sequence ID" value="NZ_LPWG01000010.1"/>
</dbReference>
<sequence length="302" mass="32962">MANVTFSSPKLAKDITVYAIAGDRGTILNLAKANKVPIPFDCQDGECGSCLVEVTHLSPTTKNAIALTEKEKELLKQLGKITKEEIYDAEVNDMPPRYRLACQCFVRHEDIIVSFEGDDTVPDQGPYITPAARVFAGGLKIATVDEFLSYAVKVEEDAAVHYDQLAKDMSACGDDELANLFGQLAESARLHLGEAKARAGSIDDSKSVPPDYVWPEQIGSERNSSFAGDATLRRSDALRAALQGATRAYEFYVSVTATTENPEVESAARDFVAHKAERIKVIEAWITREEWAEKSAKLPASA</sequence>
<dbReference type="PROSITE" id="PS00197">
    <property type="entry name" value="2FE2S_FER_1"/>
    <property type="match status" value="1"/>
</dbReference>
<evidence type="ECO:0000313" key="3">
    <source>
        <dbReference type="Proteomes" id="UP000094501"/>
    </source>
</evidence>
<dbReference type="AlphaFoldDB" id="A0A1E3W316"/>
<dbReference type="CDD" id="cd00207">
    <property type="entry name" value="fer2"/>
    <property type="match status" value="1"/>
</dbReference>
<dbReference type="InterPro" id="IPR012347">
    <property type="entry name" value="Ferritin-like"/>
</dbReference>
<dbReference type="SUPFAM" id="SSF54292">
    <property type="entry name" value="2Fe-2S ferredoxin-like"/>
    <property type="match status" value="1"/>
</dbReference>
<dbReference type="OrthoDB" id="9793027at2"/>
<organism evidence="2 3">
    <name type="scientific">Methyloceanibacter methanicus</name>
    <dbReference type="NCBI Taxonomy" id="1774968"/>
    <lineage>
        <taxon>Bacteria</taxon>
        <taxon>Pseudomonadati</taxon>
        <taxon>Pseudomonadota</taxon>
        <taxon>Alphaproteobacteria</taxon>
        <taxon>Hyphomicrobiales</taxon>
        <taxon>Hyphomicrobiaceae</taxon>
        <taxon>Methyloceanibacter</taxon>
    </lineage>
</organism>
<dbReference type="CDD" id="cd01045">
    <property type="entry name" value="Ferritin_like_AB"/>
    <property type="match status" value="1"/>
</dbReference>
<dbReference type="InterPro" id="IPR006058">
    <property type="entry name" value="2Fe2S_fd_BS"/>
</dbReference>
<gene>
    <name evidence="2" type="ORF">AUC68_03660</name>
</gene>
<dbReference type="GO" id="GO:0051537">
    <property type="term" value="F:2 iron, 2 sulfur cluster binding"/>
    <property type="evidence" value="ECO:0007669"/>
    <property type="project" value="InterPro"/>
</dbReference>
<name>A0A1E3W316_9HYPH</name>
<evidence type="ECO:0000313" key="2">
    <source>
        <dbReference type="EMBL" id="ODS00208.1"/>
    </source>
</evidence>
<dbReference type="Gene3D" id="1.20.1260.10">
    <property type="match status" value="1"/>
</dbReference>
<dbReference type="EMBL" id="LPWG01000010">
    <property type="protein sequence ID" value="ODS00208.1"/>
    <property type="molecule type" value="Genomic_DNA"/>
</dbReference>
<protein>
    <submittedName>
        <fullName evidence="2">Ferredoxin</fullName>
    </submittedName>
</protein>
<dbReference type="Pfam" id="PF00111">
    <property type="entry name" value="Fer2"/>
    <property type="match status" value="1"/>
</dbReference>
<dbReference type="SUPFAM" id="SSF47240">
    <property type="entry name" value="Ferritin-like"/>
    <property type="match status" value="1"/>
</dbReference>
<dbReference type="InterPro" id="IPR012675">
    <property type="entry name" value="Beta-grasp_dom_sf"/>
</dbReference>
<keyword evidence="3" id="KW-1185">Reference proteome</keyword>
<proteinExistence type="predicted"/>
<dbReference type="Proteomes" id="UP000094501">
    <property type="component" value="Unassembled WGS sequence"/>
</dbReference>
<dbReference type="GO" id="GO:0046872">
    <property type="term" value="F:metal ion binding"/>
    <property type="evidence" value="ECO:0007669"/>
    <property type="project" value="InterPro"/>
</dbReference>
<dbReference type="InterPro" id="IPR009078">
    <property type="entry name" value="Ferritin-like_SF"/>
</dbReference>